<name>A0AAD7E163_MYCRO</name>
<sequence>MWPTLQHIQPTLREVLPPQVEHIGVRISPTSRSRDYPSQEWLPPYQLNEHGRARISLGSYLYCEGALLGIIIPRTLVYHDKGSNQAVVWCEVPCTGARIGVDLRYTNLRWEIPALPDHPDKPALGKEVGGTSFIPPQRFGSATRDAVAWRLMGGTT</sequence>
<protein>
    <submittedName>
        <fullName evidence="1">Uncharacterized protein</fullName>
    </submittedName>
</protein>
<gene>
    <name evidence="1" type="ORF">B0H17DRAFT_1127669</name>
</gene>
<reference evidence="1" key="1">
    <citation type="submission" date="2023-03" db="EMBL/GenBank/DDBJ databases">
        <title>Massive genome expansion in bonnet fungi (Mycena s.s.) driven by repeated elements and novel gene families across ecological guilds.</title>
        <authorList>
            <consortium name="Lawrence Berkeley National Laboratory"/>
            <person name="Harder C.B."/>
            <person name="Miyauchi S."/>
            <person name="Viragh M."/>
            <person name="Kuo A."/>
            <person name="Thoen E."/>
            <person name="Andreopoulos B."/>
            <person name="Lu D."/>
            <person name="Skrede I."/>
            <person name="Drula E."/>
            <person name="Henrissat B."/>
            <person name="Morin E."/>
            <person name="Kohler A."/>
            <person name="Barry K."/>
            <person name="LaButti K."/>
            <person name="Morin E."/>
            <person name="Salamov A."/>
            <person name="Lipzen A."/>
            <person name="Mereny Z."/>
            <person name="Hegedus B."/>
            <person name="Baldrian P."/>
            <person name="Stursova M."/>
            <person name="Weitz H."/>
            <person name="Taylor A."/>
            <person name="Grigoriev I.V."/>
            <person name="Nagy L.G."/>
            <person name="Martin F."/>
            <person name="Kauserud H."/>
        </authorList>
    </citation>
    <scope>NUCLEOTIDE SEQUENCE</scope>
    <source>
        <strain evidence="1">CBHHK067</strain>
    </source>
</reference>
<dbReference type="Proteomes" id="UP001221757">
    <property type="component" value="Unassembled WGS sequence"/>
</dbReference>
<dbReference type="EMBL" id="JARKIE010000014">
    <property type="protein sequence ID" value="KAJ7702728.1"/>
    <property type="molecule type" value="Genomic_DNA"/>
</dbReference>
<evidence type="ECO:0000313" key="2">
    <source>
        <dbReference type="Proteomes" id="UP001221757"/>
    </source>
</evidence>
<comment type="caution">
    <text evidence="1">The sequence shown here is derived from an EMBL/GenBank/DDBJ whole genome shotgun (WGS) entry which is preliminary data.</text>
</comment>
<organism evidence="1 2">
    <name type="scientific">Mycena rosella</name>
    <name type="common">Pink bonnet</name>
    <name type="synonym">Agaricus rosellus</name>
    <dbReference type="NCBI Taxonomy" id="1033263"/>
    <lineage>
        <taxon>Eukaryota</taxon>
        <taxon>Fungi</taxon>
        <taxon>Dikarya</taxon>
        <taxon>Basidiomycota</taxon>
        <taxon>Agaricomycotina</taxon>
        <taxon>Agaricomycetes</taxon>
        <taxon>Agaricomycetidae</taxon>
        <taxon>Agaricales</taxon>
        <taxon>Marasmiineae</taxon>
        <taxon>Mycenaceae</taxon>
        <taxon>Mycena</taxon>
    </lineage>
</organism>
<accession>A0AAD7E163</accession>
<proteinExistence type="predicted"/>
<dbReference type="AlphaFoldDB" id="A0AAD7E163"/>
<evidence type="ECO:0000313" key="1">
    <source>
        <dbReference type="EMBL" id="KAJ7702728.1"/>
    </source>
</evidence>
<keyword evidence="2" id="KW-1185">Reference proteome</keyword>